<feature type="domain" description="Hint" evidence="5">
    <location>
        <begin position="49"/>
        <end position="150"/>
    </location>
</feature>
<dbReference type="InterPro" id="IPR003587">
    <property type="entry name" value="Hint_dom_N"/>
</dbReference>
<accession>A0A815CR41</accession>
<dbReference type="Gene3D" id="2.170.16.10">
    <property type="entry name" value="Hedgehog/Intein (Hint) domain"/>
    <property type="match status" value="1"/>
</dbReference>
<keyword evidence="2" id="KW-0732">Signal</keyword>
<feature type="transmembrane region" description="Helical" evidence="3">
    <location>
        <begin position="271"/>
        <end position="297"/>
    </location>
</feature>
<dbReference type="InterPro" id="IPR050387">
    <property type="entry name" value="Hedgehog_Signaling"/>
</dbReference>
<feature type="transmembrane region" description="Helical" evidence="3">
    <location>
        <begin position="398"/>
        <end position="424"/>
    </location>
</feature>
<keyword evidence="1" id="KW-0217">Developmental protein</keyword>
<evidence type="ECO:0000313" key="7">
    <source>
        <dbReference type="Proteomes" id="UP000663852"/>
    </source>
</evidence>
<organism evidence="6 7">
    <name type="scientific">Adineta ricciae</name>
    <name type="common">Rotifer</name>
    <dbReference type="NCBI Taxonomy" id="249248"/>
    <lineage>
        <taxon>Eukaryota</taxon>
        <taxon>Metazoa</taxon>
        <taxon>Spiralia</taxon>
        <taxon>Gnathifera</taxon>
        <taxon>Rotifera</taxon>
        <taxon>Eurotatoria</taxon>
        <taxon>Bdelloidea</taxon>
        <taxon>Adinetida</taxon>
        <taxon>Adinetidae</taxon>
        <taxon>Adineta</taxon>
    </lineage>
</organism>
<gene>
    <name evidence="6" type="ORF">EDS130_LOCUS30067</name>
</gene>
<name>A0A815CR41_ADIRI</name>
<dbReference type="PANTHER" id="PTHR11889">
    <property type="entry name" value="HEDGEHOG"/>
    <property type="match status" value="1"/>
</dbReference>
<reference evidence="6" key="1">
    <citation type="submission" date="2021-02" db="EMBL/GenBank/DDBJ databases">
        <authorList>
            <person name="Nowell W R."/>
        </authorList>
    </citation>
    <scope>NUCLEOTIDE SEQUENCE</scope>
</reference>
<dbReference type="EMBL" id="CAJNOJ010000208">
    <property type="protein sequence ID" value="CAF1290683.1"/>
    <property type="molecule type" value="Genomic_DNA"/>
</dbReference>
<dbReference type="InterPro" id="IPR003586">
    <property type="entry name" value="Hint_dom_C"/>
</dbReference>
<keyword evidence="3" id="KW-1133">Transmembrane helix</keyword>
<dbReference type="CDD" id="cd00081">
    <property type="entry name" value="Hint"/>
    <property type="match status" value="1"/>
</dbReference>
<dbReference type="SMART" id="SM00306">
    <property type="entry name" value="HintN"/>
    <property type="match status" value="1"/>
</dbReference>
<dbReference type="InterPro" id="IPR036844">
    <property type="entry name" value="Hint_dom_sf"/>
</dbReference>
<keyword evidence="3" id="KW-0812">Transmembrane</keyword>
<evidence type="ECO:0008006" key="8">
    <source>
        <dbReference type="Google" id="ProtNLM"/>
    </source>
</evidence>
<protein>
    <recommendedName>
        <fullName evidence="8">Hint domain-containing protein</fullName>
    </recommendedName>
</protein>
<dbReference type="GO" id="GO:0016540">
    <property type="term" value="P:protein autoprocessing"/>
    <property type="evidence" value="ECO:0007669"/>
    <property type="project" value="InterPro"/>
</dbReference>
<sequence>MAAIYNLETTYTYNHFAIYHYGYTHACTCLSVSNDACEEYACSMEKITAVCFAGSSLIELANGSSKSLSHLQIGDRVRVNKDHTYEPVIAFIHAKQHGLFDFLQVTTRSPLSNSTSVLLVSPNHLVFDFDSNIARFAGKFHVGDRLQFIENEQTVPGEIISIKLIKAQGYYAPLTPSGTIVVDGVVSSNYATVSNHALAHFFMGAYRWWVNVVGSPSPSEKVHWLVDVMQYIEVFQVICLKASKDCLKRISKMARNTGTFARSMASQFRSMYISTIVVLIILPLFSALPLASLVVGITKIKECPIQPKIPTYMIVFGAVGFALCIVIISIILTRAICCYKSGDNSRCEVTALISFGAAIPLFLFFFAWFVVGCVWVFNVRAQVQFDYADKSDYCDRSLYNFAYCVLIAQYNVMLCICCICYGYGQASNKSSS</sequence>
<feature type="transmembrane region" description="Helical" evidence="3">
    <location>
        <begin position="352"/>
        <end position="377"/>
    </location>
</feature>
<dbReference type="SMART" id="SM00305">
    <property type="entry name" value="HintC"/>
    <property type="match status" value="1"/>
</dbReference>
<dbReference type="GO" id="GO:0007267">
    <property type="term" value="P:cell-cell signaling"/>
    <property type="evidence" value="ECO:0007669"/>
    <property type="project" value="InterPro"/>
</dbReference>
<evidence type="ECO:0000259" key="4">
    <source>
        <dbReference type="SMART" id="SM00305"/>
    </source>
</evidence>
<keyword evidence="3" id="KW-0472">Membrane</keyword>
<dbReference type="InterPro" id="IPR001767">
    <property type="entry name" value="Hedgehog_Hint"/>
</dbReference>
<dbReference type="PANTHER" id="PTHR11889:SF31">
    <property type="entry name" value="PROTEIN HEDGEHOG"/>
    <property type="match status" value="1"/>
</dbReference>
<evidence type="ECO:0000256" key="2">
    <source>
        <dbReference type="ARBA" id="ARBA00022729"/>
    </source>
</evidence>
<comment type="caution">
    <text evidence="6">The sequence shown here is derived from an EMBL/GenBank/DDBJ whole genome shotgun (WGS) entry which is preliminary data.</text>
</comment>
<dbReference type="AlphaFoldDB" id="A0A815CR41"/>
<dbReference type="Pfam" id="PF01079">
    <property type="entry name" value="Hint"/>
    <property type="match status" value="1"/>
</dbReference>
<evidence type="ECO:0000259" key="5">
    <source>
        <dbReference type="SMART" id="SM00306"/>
    </source>
</evidence>
<dbReference type="SUPFAM" id="SSF51294">
    <property type="entry name" value="Hedgehog/intein (Hint) domain"/>
    <property type="match status" value="1"/>
</dbReference>
<dbReference type="Proteomes" id="UP000663852">
    <property type="component" value="Unassembled WGS sequence"/>
</dbReference>
<evidence type="ECO:0000313" key="6">
    <source>
        <dbReference type="EMBL" id="CAF1290683.1"/>
    </source>
</evidence>
<feature type="domain" description="Hint" evidence="4">
    <location>
        <begin position="151"/>
        <end position="195"/>
    </location>
</feature>
<feature type="transmembrane region" description="Helical" evidence="3">
    <location>
        <begin position="309"/>
        <end position="332"/>
    </location>
</feature>
<dbReference type="PRINTS" id="PR00632">
    <property type="entry name" value="SONICHHOG"/>
</dbReference>
<evidence type="ECO:0000256" key="3">
    <source>
        <dbReference type="SAM" id="Phobius"/>
    </source>
</evidence>
<evidence type="ECO:0000256" key="1">
    <source>
        <dbReference type="ARBA" id="ARBA00022473"/>
    </source>
</evidence>
<dbReference type="InterPro" id="IPR001657">
    <property type="entry name" value="Hedgehog"/>
</dbReference>
<dbReference type="OrthoDB" id="6157510at2759"/>
<proteinExistence type="predicted"/>